<gene>
    <name evidence="1" type="ORF">SAMN05660742_113106</name>
</gene>
<evidence type="ECO:0000313" key="2">
    <source>
        <dbReference type="Proteomes" id="UP000199662"/>
    </source>
</evidence>
<dbReference type="AlphaFoldDB" id="A0A1H7AQH4"/>
<protein>
    <submittedName>
        <fullName evidence="1">Uncharacterized protein</fullName>
    </submittedName>
</protein>
<organism evidence="1 2">
    <name type="scientific">Propionispira arboris</name>
    <dbReference type="NCBI Taxonomy" id="84035"/>
    <lineage>
        <taxon>Bacteria</taxon>
        <taxon>Bacillati</taxon>
        <taxon>Bacillota</taxon>
        <taxon>Negativicutes</taxon>
        <taxon>Selenomonadales</taxon>
        <taxon>Selenomonadaceae</taxon>
        <taxon>Propionispira</taxon>
    </lineage>
</organism>
<sequence length="41" mass="4694">MGNLHQNQKVNTLIFSYLLVEIDNVFGGYVDGRKPTFAYCK</sequence>
<evidence type="ECO:0000313" key="1">
    <source>
        <dbReference type="EMBL" id="SEJ67853.1"/>
    </source>
</evidence>
<dbReference type="Proteomes" id="UP000199662">
    <property type="component" value="Unassembled WGS sequence"/>
</dbReference>
<dbReference type="STRING" id="84035.SAMN05660742_113106"/>
<accession>A0A1H7AQH4</accession>
<reference evidence="1 2" key="1">
    <citation type="submission" date="2016-10" db="EMBL/GenBank/DDBJ databases">
        <authorList>
            <person name="de Groot N.N."/>
        </authorList>
    </citation>
    <scope>NUCLEOTIDE SEQUENCE [LARGE SCALE GENOMIC DNA]</scope>
    <source>
        <strain evidence="1 2">DSM 2179</strain>
    </source>
</reference>
<keyword evidence="2" id="KW-1185">Reference proteome</keyword>
<dbReference type="EMBL" id="FNZK01000013">
    <property type="protein sequence ID" value="SEJ67853.1"/>
    <property type="molecule type" value="Genomic_DNA"/>
</dbReference>
<name>A0A1H7AQH4_9FIRM</name>
<proteinExistence type="predicted"/>